<evidence type="ECO:0000259" key="1">
    <source>
        <dbReference type="SMART" id="SM00849"/>
    </source>
</evidence>
<dbReference type="AlphaFoldDB" id="A0A2W7IMC9"/>
<comment type="caution">
    <text evidence="2">The sequence shown here is derived from an EMBL/GenBank/DDBJ whole genome shotgun (WGS) entry which is preliminary data.</text>
</comment>
<evidence type="ECO:0000313" key="3">
    <source>
        <dbReference type="Proteomes" id="UP000249688"/>
    </source>
</evidence>
<proteinExistence type="predicted"/>
<organism evidence="2 3">
    <name type="scientific">Humitalea rosea</name>
    <dbReference type="NCBI Taxonomy" id="990373"/>
    <lineage>
        <taxon>Bacteria</taxon>
        <taxon>Pseudomonadati</taxon>
        <taxon>Pseudomonadota</taxon>
        <taxon>Alphaproteobacteria</taxon>
        <taxon>Acetobacterales</taxon>
        <taxon>Roseomonadaceae</taxon>
        <taxon>Humitalea</taxon>
    </lineage>
</organism>
<gene>
    <name evidence="2" type="ORF">C8P66_10732</name>
</gene>
<dbReference type="Pfam" id="PF12706">
    <property type="entry name" value="Lactamase_B_2"/>
    <property type="match status" value="1"/>
</dbReference>
<dbReference type="InterPro" id="IPR036866">
    <property type="entry name" value="RibonucZ/Hydroxyglut_hydro"/>
</dbReference>
<dbReference type="OrthoDB" id="9773738at2"/>
<name>A0A2W7IMC9_9PROT</name>
<dbReference type="PANTHER" id="PTHR46018:SF2">
    <property type="entry name" value="ZINC PHOSPHODIESTERASE ELAC PROTEIN 1"/>
    <property type="match status" value="1"/>
</dbReference>
<dbReference type="CDD" id="cd07715">
    <property type="entry name" value="TaR3-like_MBL-fold"/>
    <property type="match status" value="1"/>
</dbReference>
<evidence type="ECO:0000313" key="2">
    <source>
        <dbReference type="EMBL" id="PZW46995.1"/>
    </source>
</evidence>
<dbReference type="InterPro" id="IPR001279">
    <property type="entry name" value="Metallo-B-lactamas"/>
</dbReference>
<keyword evidence="3" id="KW-1185">Reference proteome</keyword>
<dbReference type="EMBL" id="QKYU01000007">
    <property type="protein sequence ID" value="PZW46995.1"/>
    <property type="molecule type" value="Genomic_DNA"/>
</dbReference>
<dbReference type="PANTHER" id="PTHR46018">
    <property type="entry name" value="ZINC PHOSPHODIESTERASE ELAC PROTEIN 1"/>
    <property type="match status" value="1"/>
</dbReference>
<sequence>MRLRFWGVRGSVPTPGAATLRHGGNTSCVELRCGAHLVLLDAGTGLRSFGLSQAGKALDADLLLTHTHLDHIGGLPFFGPLYAPQTRLRIHGGQKGLAQALLASWSAPLMPDLHAVFRAGMTVSELVVGARFALHPGLEVSTVALRHPGGATGYRLDWRGRSIVYLTDHEHDGAEGEDAYRAFAAGADVLIYDATYTDAEYPSYRGWGHSTWQQGVALAEAAGVGRLVLFHHDPSRDDDALDAIAAAADAARPGTLAAREGLEISL</sequence>
<protein>
    <submittedName>
        <fullName evidence="2">Phosphoribosyl 1,2-cyclic phosphodiesterase</fullName>
    </submittedName>
</protein>
<dbReference type="Proteomes" id="UP000249688">
    <property type="component" value="Unassembled WGS sequence"/>
</dbReference>
<feature type="domain" description="Metallo-beta-lactamase" evidence="1">
    <location>
        <begin position="25"/>
        <end position="207"/>
    </location>
</feature>
<reference evidence="2 3" key="1">
    <citation type="submission" date="2018-06" db="EMBL/GenBank/DDBJ databases">
        <title>Genomic Encyclopedia of Archaeal and Bacterial Type Strains, Phase II (KMG-II): from individual species to whole genera.</title>
        <authorList>
            <person name="Goeker M."/>
        </authorList>
    </citation>
    <scope>NUCLEOTIDE SEQUENCE [LARGE SCALE GENOMIC DNA]</scope>
    <source>
        <strain evidence="2 3">DSM 24525</strain>
    </source>
</reference>
<dbReference type="Gene3D" id="3.60.15.10">
    <property type="entry name" value="Ribonuclease Z/Hydroxyacylglutathione hydrolase-like"/>
    <property type="match status" value="1"/>
</dbReference>
<dbReference type="SMART" id="SM00849">
    <property type="entry name" value="Lactamase_B"/>
    <property type="match status" value="1"/>
</dbReference>
<accession>A0A2W7IMC9</accession>
<dbReference type="GO" id="GO:0042781">
    <property type="term" value="F:3'-tRNA processing endoribonuclease activity"/>
    <property type="evidence" value="ECO:0007669"/>
    <property type="project" value="TreeGrafter"/>
</dbReference>
<dbReference type="SUPFAM" id="SSF56281">
    <property type="entry name" value="Metallo-hydrolase/oxidoreductase"/>
    <property type="match status" value="1"/>
</dbReference>